<sequence length="182" mass="20386">MPDTTMSTHELDPVDAREYQALCSISRTVDILGPRWNFQIMREALAGITRFADFREMLGVSPDVLSARLSSLVEAGVLERRKYHAPGERARDEYVLTQAGRELDIVISALRDWGDRHAPGEFGPISRRVRRSDDTPVHVAYVDESGHEVPSEDVVALPVESSPAVRFYARRGELVKRAAATR</sequence>
<name>A0ABP7ZKV3_9MICO</name>
<keyword evidence="6" id="KW-1185">Reference proteome</keyword>
<reference evidence="5" key="2">
    <citation type="submission" date="2023-12" db="EMBL/GenBank/DDBJ databases">
        <authorList>
            <person name="Sun Q."/>
            <person name="Inoue M."/>
        </authorList>
    </citation>
    <scope>NUCLEOTIDE SEQUENCE</scope>
    <source>
        <strain evidence="5">JCM 17590</strain>
    </source>
</reference>
<keyword evidence="3" id="KW-0804">Transcription</keyword>
<dbReference type="Pfam" id="PF01638">
    <property type="entry name" value="HxlR"/>
    <property type="match status" value="1"/>
</dbReference>
<evidence type="ECO:0000256" key="3">
    <source>
        <dbReference type="ARBA" id="ARBA00023163"/>
    </source>
</evidence>
<evidence type="ECO:0000313" key="5">
    <source>
        <dbReference type="EMBL" id="GAA4162141.1"/>
    </source>
</evidence>
<evidence type="ECO:0000256" key="2">
    <source>
        <dbReference type="ARBA" id="ARBA00023125"/>
    </source>
</evidence>
<dbReference type="EMBL" id="BAABBV010000001">
    <property type="protein sequence ID" value="GAA4162141.1"/>
    <property type="molecule type" value="Genomic_DNA"/>
</dbReference>
<keyword evidence="1" id="KW-0805">Transcription regulation</keyword>
<dbReference type="PROSITE" id="PS51118">
    <property type="entry name" value="HTH_HXLR"/>
    <property type="match status" value="1"/>
</dbReference>
<comment type="caution">
    <text evidence="5">The sequence shown here is derived from an EMBL/GenBank/DDBJ whole genome shotgun (WGS) entry which is preliminary data.</text>
</comment>
<feature type="domain" description="HTH hxlR-type" evidence="4">
    <location>
        <begin position="23"/>
        <end position="122"/>
    </location>
</feature>
<dbReference type="InterPro" id="IPR002577">
    <property type="entry name" value="HTH_HxlR"/>
</dbReference>
<dbReference type="InterPro" id="IPR036388">
    <property type="entry name" value="WH-like_DNA-bd_sf"/>
</dbReference>
<dbReference type="Gene3D" id="1.10.10.10">
    <property type="entry name" value="Winged helix-like DNA-binding domain superfamily/Winged helix DNA-binding domain"/>
    <property type="match status" value="1"/>
</dbReference>
<proteinExistence type="predicted"/>
<accession>A0ABP7ZKV3</accession>
<reference evidence="5" key="1">
    <citation type="journal article" date="2014" name="Int. J. Syst. Evol. Microbiol.">
        <title>Complete genome of a new Firmicutes species belonging to the dominant human colonic microbiota ('Ruminococcus bicirculans') reveals two chromosomes and a selective capacity to utilize plant glucans.</title>
        <authorList>
            <consortium name="NISC Comparative Sequencing Program"/>
            <person name="Wegmann U."/>
            <person name="Louis P."/>
            <person name="Goesmann A."/>
            <person name="Henrissat B."/>
            <person name="Duncan S.H."/>
            <person name="Flint H.J."/>
        </authorList>
    </citation>
    <scope>NUCLEOTIDE SEQUENCE</scope>
    <source>
        <strain evidence="5">JCM 17590</strain>
    </source>
</reference>
<dbReference type="PANTHER" id="PTHR33204:SF18">
    <property type="entry name" value="TRANSCRIPTIONAL REGULATORY PROTEIN"/>
    <property type="match status" value="1"/>
</dbReference>
<evidence type="ECO:0000313" key="6">
    <source>
        <dbReference type="Proteomes" id="UP001415169"/>
    </source>
</evidence>
<dbReference type="InterPro" id="IPR036390">
    <property type="entry name" value="WH_DNA-bd_sf"/>
</dbReference>
<protein>
    <recommendedName>
        <fullName evidence="4">HTH hxlR-type domain-containing protein</fullName>
    </recommendedName>
</protein>
<keyword evidence="2" id="KW-0238">DNA-binding</keyword>
<gene>
    <name evidence="5" type="ORF">GCM10022286_20750</name>
</gene>
<dbReference type="PANTHER" id="PTHR33204">
    <property type="entry name" value="TRANSCRIPTIONAL REGULATOR, MARR FAMILY"/>
    <property type="match status" value="1"/>
</dbReference>
<evidence type="ECO:0000256" key="1">
    <source>
        <dbReference type="ARBA" id="ARBA00023015"/>
    </source>
</evidence>
<dbReference type="Proteomes" id="UP001415169">
    <property type="component" value="Unassembled WGS sequence"/>
</dbReference>
<dbReference type="RefSeq" id="WP_344791706.1">
    <property type="nucleotide sequence ID" value="NZ_BAABBV010000001.1"/>
</dbReference>
<dbReference type="SUPFAM" id="SSF46785">
    <property type="entry name" value="Winged helix' DNA-binding domain"/>
    <property type="match status" value="1"/>
</dbReference>
<organism evidence="5 6">
    <name type="scientific">Gryllotalpicola daejeonensis</name>
    <dbReference type="NCBI Taxonomy" id="993087"/>
    <lineage>
        <taxon>Bacteria</taxon>
        <taxon>Bacillati</taxon>
        <taxon>Actinomycetota</taxon>
        <taxon>Actinomycetes</taxon>
        <taxon>Micrococcales</taxon>
        <taxon>Microbacteriaceae</taxon>
        <taxon>Gryllotalpicola</taxon>
    </lineage>
</organism>
<evidence type="ECO:0000259" key="4">
    <source>
        <dbReference type="PROSITE" id="PS51118"/>
    </source>
</evidence>